<protein>
    <submittedName>
        <fullName evidence="3">Uncharacterized protein</fullName>
    </submittedName>
</protein>
<reference evidence="3" key="2">
    <citation type="submission" date="2020-10" db="UniProtKB">
        <authorList>
            <consortium name="WormBaseParasite"/>
        </authorList>
    </citation>
    <scope>IDENTIFICATION</scope>
</reference>
<dbReference type="WBParaSite" id="Pan_g4615.t1">
    <property type="protein sequence ID" value="Pan_g4615.t1"/>
    <property type="gene ID" value="Pan_g4615"/>
</dbReference>
<sequence length="77" mass="9095">MRPESQATTRCWSPIRQNRPDGPHHCMFSDSSTHRRARSEQSQRRFARHFAPDRAQIEIYVISMLFVVFEDSNKSCL</sequence>
<feature type="region of interest" description="Disordered" evidence="1">
    <location>
        <begin position="1"/>
        <end position="41"/>
    </location>
</feature>
<proteinExistence type="predicted"/>
<organism evidence="2 3">
    <name type="scientific">Panagrellus redivivus</name>
    <name type="common">Microworm</name>
    <dbReference type="NCBI Taxonomy" id="6233"/>
    <lineage>
        <taxon>Eukaryota</taxon>
        <taxon>Metazoa</taxon>
        <taxon>Ecdysozoa</taxon>
        <taxon>Nematoda</taxon>
        <taxon>Chromadorea</taxon>
        <taxon>Rhabditida</taxon>
        <taxon>Tylenchina</taxon>
        <taxon>Panagrolaimomorpha</taxon>
        <taxon>Panagrolaimoidea</taxon>
        <taxon>Panagrolaimidae</taxon>
        <taxon>Panagrellus</taxon>
    </lineage>
</organism>
<feature type="compositionally biased region" description="Polar residues" evidence="1">
    <location>
        <begin position="1"/>
        <end position="11"/>
    </location>
</feature>
<dbReference type="Proteomes" id="UP000492821">
    <property type="component" value="Unassembled WGS sequence"/>
</dbReference>
<reference evidence="2" key="1">
    <citation type="journal article" date="2013" name="Genetics">
        <title>The draft genome and transcriptome of Panagrellus redivivus are shaped by the harsh demands of a free-living lifestyle.</title>
        <authorList>
            <person name="Srinivasan J."/>
            <person name="Dillman A.R."/>
            <person name="Macchietto M.G."/>
            <person name="Heikkinen L."/>
            <person name="Lakso M."/>
            <person name="Fracchia K.M."/>
            <person name="Antoshechkin I."/>
            <person name="Mortazavi A."/>
            <person name="Wong G."/>
            <person name="Sternberg P.W."/>
        </authorList>
    </citation>
    <scope>NUCLEOTIDE SEQUENCE [LARGE SCALE GENOMIC DNA]</scope>
    <source>
        <strain evidence="2">MT8872</strain>
    </source>
</reference>
<accession>A0A7E4VZ02</accession>
<evidence type="ECO:0000313" key="2">
    <source>
        <dbReference type="Proteomes" id="UP000492821"/>
    </source>
</evidence>
<keyword evidence="2" id="KW-1185">Reference proteome</keyword>
<evidence type="ECO:0000313" key="3">
    <source>
        <dbReference type="WBParaSite" id="Pan_g4615.t1"/>
    </source>
</evidence>
<name>A0A7E4VZ02_PANRE</name>
<evidence type="ECO:0000256" key="1">
    <source>
        <dbReference type="SAM" id="MobiDB-lite"/>
    </source>
</evidence>
<dbReference type="AlphaFoldDB" id="A0A7E4VZ02"/>